<protein>
    <submittedName>
        <fullName evidence="1">Uncharacterized protein</fullName>
    </submittedName>
</protein>
<name>A0A372NRP6_9SPHI</name>
<sequence length="69" mass="7604">MRLANLGDYPKGNGRAGVRYGALFCISQIAACQNTKTCKLLGLQVLFAIQHVSYAVDRQSLLHNKEPIK</sequence>
<accession>A0A372NRP6</accession>
<evidence type="ECO:0000313" key="1">
    <source>
        <dbReference type="EMBL" id="RFZ90943.1"/>
    </source>
</evidence>
<dbReference type="EMBL" id="QWDC01000003">
    <property type="protein sequence ID" value="RFZ90943.1"/>
    <property type="molecule type" value="Genomic_DNA"/>
</dbReference>
<proteinExistence type="predicted"/>
<reference evidence="1 2" key="1">
    <citation type="submission" date="2018-08" db="EMBL/GenBank/DDBJ databases">
        <title>Mucilaginibacter sp. MYSH2.</title>
        <authorList>
            <person name="Seo T."/>
        </authorList>
    </citation>
    <scope>NUCLEOTIDE SEQUENCE [LARGE SCALE GENOMIC DNA]</scope>
    <source>
        <strain evidence="1 2">MYSH2</strain>
    </source>
</reference>
<dbReference type="Proteomes" id="UP000264217">
    <property type="component" value="Unassembled WGS sequence"/>
</dbReference>
<comment type="caution">
    <text evidence="1">The sequence shown here is derived from an EMBL/GenBank/DDBJ whole genome shotgun (WGS) entry which is preliminary data.</text>
</comment>
<dbReference type="AlphaFoldDB" id="A0A372NRP6"/>
<gene>
    <name evidence="1" type="ORF">D0C36_18530</name>
</gene>
<evidence type="ECO:0000313" key="2">
    <source>
        <dbReference type="Proteomes" id="UP000264217"/>
    </source>
</evidence>
<organism evidence="1 2">
    <name type="scientific">Mucilaginibacter conchicola</name>
    <dbReference type="NCBI Taxonomy" id="2303333"/>
    <lineage>
        <taxon>Bacteria</taxon>
        <taxon>Pseudomonadati</taxon>
        <taxon>Bacteroidota</taxon>
        <taxon>Sphingobacteriia</taxon>
        <taxon>Sphingobacteriales</taxon>
        <taxon>Sphingobacteriaceae</taxon>
        <taxon>Mucilaginibacter</taxon>
    </lineage>
</organism>
<keyword evidence="2" id="KW-1185">Reference proteome</keyword>